<dbReference type="Proteomes" id="UP001385951">
    <property type="component" value="Unassembled WGS sequence"/>
</dbReference>
<feature type="compositionally biased region" description="Basic and acidic residues" evidence="1">
    <location>
        <begin position="1"/>
        <end position="18"/>
    </location>
</feature>
<dbReference type="EMBL" id="JASBNA010000014">
    <property type="protein sequence ID" value="KAK7687045.1"/>
    <property type="molecule type" value="Genomic_DNA"/>
</dbReference>
<feature type="region of interest" description="Disordered" evidence="1">
    <location>
        <begin position="1"/>
        <end position="53"/>
    </location>
</feature>
<protein>
    <submittedName>
        <fullName evidence="2">Uncharacterized protein</fullName>
    </submittedName>
</protein>
<dbReference type="AlphaFoldDB" id="A0AAW0G0Q5"/>
<comment type="caution">
    <text evidence="2">The sequence shown here is derived from an EMBL/GenBank/DDBJ whole genome shotgun (WGS) entry which is preliminary data.</text>
</comment>
<evidence type="ECO:0000313" key="3">
    <source>
        <dbReference type="Proteomes" id="UP001385951"/>
    </source>
</evidence>
<reference evidence="2 3" key="1">
    <citation type="submission" date="2022-09" db="EMBL/GenBank/DDBJ databases">
        <authorList>
            <person name="Palmer J.M."/>
        </authorList>
    </citation>
    <scope>NUCLEOTIDE SEQUENCE [LARGE SCALE GENOMIC DNA]</scope>
    <source>
        <strain evidence="2 3">DSM 7382</strain>
    </source>
</reference>
<accession>A0AAW0G0Q5</accession>
<gene>
    <name evidence="2" type="ORF">QCA50_009545</name>
</gene>
<evidence type="ECO:0000256" key="1">
    <source>
        <dbReference type="SAM" id="MobiDB-lite"/>
    </source>
</evidence>
<name>A0AAW0G0Q5_9APHY</name>
<organism evidence="2 3">
    <name type="scientific">Cerrena zonata</name>
    <dbReference type="NCBI Taxonomy" id="2478898"/>
    <lineage>
        <taxon>Eukaryota</taxon>
        <taxon>Fungi</taxon>
        <taxon>Dikarya</taxon>
        <taxon>Basidiomycota</taxon>
        <taxon>Agaricomycotina</taxon>
        <taxon>Agaricomycetes</taxon>
        <taxon>Polyporales</taxon>
        <taxon>Cerrenaceae</taxon>
        <taxon>Cerrena</taxon>
    </lineage>
</organism>
<evidence type="ECO:0000313" key="2">
    <source>
        <dbReference type="EMBL" id="KAK7687045.1"/>
    </source>
</evidence>
<proteinExistence type="predicted"/>
<sequence length="53" mass="5599">MSSIEARESGGDAKSSETKKRKGAAKGSHGVEKLKKANTKGMAKLSNFFQKAS</sequence>
<keyword evidence="3" id="KW-1185">Reference proteome</keyword>